<dbReference type="AlphaFoldDB" id="A0A1M6FZM5"/>
<dbReference type="RefSeq" id="WP_073049058.1">
    <property type="nucleotide sequence ID" value="NZ_FQZL01000009.1"/>
</dbReference>
<evidence type="ECO:0000256" key="1">
    <source>
        <dbReference type="SAM" id="MobiDB-lite"/>
    </source>
</evidence>
<sequence length="143" mass="16897">MSEENKTYTQEQVDKLVQSETDKIRTEYTKQIKELQEKLPPEKDEKEVDLANRLKALEEREKMMDVQDELSKKGFDRELADFIKSGSDIEKLTEILKNNQNYIPDKHKGTETTITKEQFKAMGYSERAKIYNENPELYKKLSQ</sequence>
<name>A0A1M6FZM5_9FIRM</name>
<dbReference type="Proteomes" id="UP000184052">
    <property type="component" value="Unassembled WGS sequence"/>
</dbReference>
<gene>
    <name evidence="2" type="ORF">SAMN02745751_01601</name>
</gene>
<proteinExistence type="predicted"/>
<dbReference type="EMBL" id="FQZL01000009">
    <property type="protein sequence ID" value="SHJ03126.1"/>
    <property type="molecule type" value="Genomic_DNA"/>
</dbReference>
<protein>
    <recommendedName>
        <fullName evidence="4">Phage minor structural protein GP20</fullName>
    </recommendedName>
</protein>
<evidence type="ECO:0000313" key="3">
    <source>
        <dbReference type="Proteomes" id="UP000184052"/>
    </source>
</evidence>
<dbReference type="OrthoDB" id="2666821at2"/>
<keyword evidence="3" id="KW-1185">Reference proteome</keyword>
<organism evidence="2 3">
    <name type="scientific">Dethiosulfatibacter aminovorans DSM 17477</name>
    <dbReference type="NCBI Taxonomy" id="1121476"/>
    <lineage>
        <taxon>Bacteria</taxon>
        <taxon>Bacillati</taxon>
        <taxon>Bacillota</taxon>
        <taxon>Tissierellia</taxon>
        <taxon>Dethiosulfatibacter</taxon>
    </lineage>
</organism>
<feature type="region of interest" description="Disordered" evidence="1">
    <location>
        <begin position="1"/>
        <end position="21"/>
    </location>
</feature>
<dbReference type="STRING" id="1121476.SAMN02745751_01601"/>
<reference evidence="2 3" key="1">
    <citation type="submission" date="2016-11" db="EMBL/GenBank/DDBJ databases">
        <authorList>
            <person name="Jaros S."/>
            <person name="Januszkiewicz K."/>
            <person name="Wedrychowicz H."/>
        </authorList>
    </citation>
    <scope>NUCLEOTIDE SEQUENCE [LARGE SCALE GENOMIC DNA]</scope>
    <source>
        <strain evidence="2 3">DSM 17477</strain>
    </source>
</reference>
<evidence type="ECO:0000313" key="2">
    <source>
        <dbReference type="EMBL" id="SHJ03126.1"/>
    </source>
</evidence>
<evidence type="ECO:0008006" key="4">
    <source>
        <dbReference type="Google" id="ProtNLM"/>
    </source>
</evidence>
<accession>A0A1M6FZM5</accession>